<proteinExistence type="inferred from homology"/>
<sequence>MLTNNRIWKNRTVDIGIVSAEDALNYGFRYLCRVEEMRQSLRIMLQALNKMPEGEIKGEFGVYLVSDGSSRPYR</sequence>
<dbReference type="Proteomes" id="UP001434883">
    <property type="component" value="Unassembled WGS sequence"/>
</dbReference>
<evidence type="ECO:0000256" key="7">
    <source>
        <dbReference type="ARBA" id="ARBA00046697"/>
    </source>
</evidence>
<dbReference type="PANTHER" id="PTHR11993">
    <property type="entry name" value="NADH-UBIQUINONE OXIDOREDUCTASE 49 KDA SUBUNIT"/>
    <property type="match status" value="1"/>
</dbReference>
<reference evidence="9 10" key="1">
    <citation type="submission" date="2021-06" db="EMBL/GenBank/DDBJ databases">
        <authorList>
            <person name="Palmer J.M."/>
        </authorList>
    </citation>
    <scope>NUCLEOTIDE SEQUENCE [LARGE SCALE GENOMIC DNA]</scope>
    <source>
        <strain evidence="9 10">XC_2019</strain>
        <tissue evidence="9">Muscle</tissue>
    </source>
</reference>
<evidence type="ECO:0000256" key="1">
    <source>
        <dbReference type="ARBA" id="ARBA00001966"/>
    </source>
</evidence>
<name>A0ABV0SC92_9TELE</name>
<comment type="cofactor">
    <cofactor evidence="1">
        <name>[4Fe-4S] cluster</name>
        <dbReference type="ChEBI" id="CHEBI:49883"/>
    </cofactor>
</comment>
<comment type="subunit">
    <text evidence="7">Core subunit of respiratory chain NADH dehydrogenase (Complex I) which is composed of 45 different subunits. Component of the iron-sulfur (IP) fragment of the enzyme. Interacts with NDUFAF3. Interacts with NDUFAF7. Interacts with CERS2.</text>
</comment>
<dbReference type="InterPro" id="IPR029014">
    <property type="entry name" value="NiFe-Hase_large"/>
</dbReference>
<dbReference type="SUPFAM" id="SSF56762">
    <property type="entry name" value="HydB/Nqo4-like"/>
    <property type="match status" value="1"/>
</dbReference>
<dbReference type="Gene3D" id="1.10.645.10">
    <property type="entry name" value="Cytochrome-c3 Hydrogenase, chain B"/>
    <property type="match status" value="1"/>
</dbReference>
<evidence type="ECO:0000256" key="4">
    <source>
        <dbReference type="ARBA" id="ARBA00022485"/>
    </source>
</evidence>
<evidence type="ECO:0000259" key="8">
    <source>
        <dbReference type="Pfam" id="PF00346"/>
    </source>
</evidence>
<protein>
    <recommendedName>
        <fullName evidence="3">NADH dehydrogenase [ubiquinone] iron-sulfur protein 2, mitochondrial</fullName>
    </recommendedName>
    <alternativeName>
        <fullName evidence="5">Complex I-49kD</fullName>
    </alternativeName>
    <alternativeName>
        <fullName evidence="6">NADH-ubiquinone oxidoreductase 49 kDa subunit</fullName>
    </alternativeName>
</protein>
<dbReference type="InterPro" id="IPR001135">
    <property type="entry name" value="NADH_Q_OxRdtase_suD"/>
</dbReference>
<dbReference type="InterPro" id="IPR022885">
    <property type="entry name" value="NDH1_su_D/H"/>
</dbReference>
<evidence type="ECO:0000256" key="5">
    <source>
        <dbReference type="ARBA" id="ARBA00030505"/>
    </source>
</evidence>
<gene>
    <name evidence="9" type="ORF">XENOCAPTIV_012624</name>
</gene>
<dbReference type="Pfam" id="PF00346">
    <property type="entry name" value="Complex1_49kDa"/>
    <property type="match status" value="2"/>
</dbReference>
<feature type="domain" description="NADH-quinone oxidoreductase subunit D" evidence="8">
    <location>
        <begin position="29"/>
        <end position="56"/>
    </location>
</feature>
<evidence type="ECO:0000256" key="2">
    <source>
        <dbReference type="ARBA" id="ARBA00005769"/>
    </source>
</evidence>
<keyword evidence="4" id="KW-0408">Iron</keyword>
<feature type="domain" description="NADH-quinone oxidoreductase subunit D" evidence="8">
    <location>
        <begin position="1"/>
        <end position="28"/>
    </location>
</feature>
<feature type="non-terminal residue" evidence="9">
    <location>
        <position position="74"/>
    </location>
</feature>
<organism evidence="9 10">
    <name type="scientific">Xenoophorus captivus</name>
    <dbReference type="NCBI Taxonomy" id="1517983"/>
    <lineage>
        <taxon>Eukaryota</taxon>
        <taxon>Metazoa</taxon>
        <taxon>Chordata</taxon>
        <taxon>Craniata</taxon>
        <taxon>Vertebrata</taxon>
        <taxon>Euteleostomi</taxon>
        <taxon>Actinopterygii</taxon>
        <taxon>Neopterygii</taxon>
        <taxon>Teleostei</taxon>
        <taxon>Neoteleostei</taxon>
        <taxon>Acanthomorphata</taxon>
        <taxon>Ovalentaria</taxon>
        <taxon>Atherinomorphae</taxon>
        <taxon>Cyprinodontiformes</taxon>
        <taxon>Goodeidae</taxon>
        <taxon>Xenoophorus</taxon>
    </lineage>
</organism>
<evidence type="ECO:0000256" key="6">
    <source>
        <dbReference type="ARBA" id="ARBA00031562"/>
    </source>
</evidence>
<keyword evidence="4" id="KW-0004">4Fe-4S</keyword>
<keyword evidence="4" id="KW-0411">Iron-sulfur</keyword>
<keyword evidence="10" id="KW-1185">Reference proteome</keyword>
<comment type="similarity">
    <text evidence="2">Belongs to the complex I 49 kDa subunit family.</text>
</comment>
<keyword evidence="4" id="KW-0479">Metal-binding</keyword>
<dbReference type="EMBL" id="JAHRIN010075885">
    <property type="protein sequence ID" value="MEQ2217506.1"/>
    <property type="molecule type" value="Genomic_DNA"/>
</dbReference>
<evidence type="ECO:0000256" key="3">
    <source>
        <dbReference type="ARBA" id="ARBA00020178"/>
    </source>
</evidence>
<evidence type="ECO:0000313" key="9">
    <source>
        <dbReference type="EMBL" id="MEQ2217506.1"/>
    </source>
</evidence>
<evidence type="ECO:0000313" key="10">
    <source>
        <dbReference type="Proteomes" id="UP001434883"/>
    </source>
</evidence>
<dbReference type="PANTHER" id="PTHR11993:SF10">
    <property type="entry name" value="NADH DEHYDROGENASE [UBIQUINONE] IRON-SULFUR PROTEIN 2, MITOCHONDRIAL"/>
    <property type="match status" value="1"/>
</dbReference>
<accession>A0ABV0SC92</accession>
<comment type="caution">
    <text evidence="9">The sequence shown here is derived from an EMBL/GenBank/DDBJ whole genome shotgun (WGS) entry which is preliminary data.</text>
</comment>